<dbReference type="InterPro" id="IPR005084">
    <property type="entry name" value="CBM6"/>
</dbReference>
<feature type="signal peptide" evidence="2">
    <location>
        <begin position="1"/>
        <end position="21"/>
    </location>
</feature>
<dbReference type="EMBL" id="CP009889">
    <property type="protein sequence ID" value="AIY66853.1"/>
    <property type="molecule type" value="Genomic_DNA"/>
</dbReference>
<dbReference type="InterPro" id="IPR051043">
    <property type="entry name" value="Sulfatase_Mod_Factor_Kinase"/>
</dbReference>
<evidence type="ECO:0000256" key="2">
    <source>
        <dbReference type="SAM" id="SignalP"/>
    </source>
</evidence>
<keyword evidence="5" id="KW-1185">Reference proteome</keyword>
<dbReference type="SUPFAM" id="SSF49265">
    <property type="entry name" value="Fibronectin type III"/>
    <property type="match status" value="1"/>
</dbReference>
<dbReference type="GO" id="GO:0120147">
    <property type="term" value="F:formylglycine-generating oxidase activity"/>
    <property type="evidence" value="ECO:0007669"/>
    <property type="project" value="TreeGrafter"/>
</dbReference>
<dbReference type="InterPro" id="IPR016187">
    <property type="entry name" value="CTDL_fold"/>
</dbReference>
<dbReference type="HOGENOM" id="CLU_496841_0_0_6"/>
<dbReference type="InterPro" id="IPR006584">
    <property type="entry name" value="Cellulose-bd_IV"/>
</dbReference>
<evidence type="ECO:0000313" key="4">
    <source>
        <dbReference type="EMBL" id="AIY66853.1"/>
    </source>
</evidence>
<gene>
    <name evidence="4" type="ORF">OM33_17260</name>
</gene>
<sequence length="551" mass="61544">MKLNKVFLALWFTPICFNATAGNNVTPIEPIMVTIPAGSFEMGSTERESTQPVHQVNLKEFSLGKYEVTVREFAQFIAATNYPAPTECRHELDGWFKPASKGNWQTNALNTSEYQPVVCINWNAAKAYVDWLAKETGKPYRLASEAEWEYAARAGTTTQYYFGDDPNKTEVCKFENTADHYGESILQTQTNTSYVNWSTGINACSDGAARASIVGMYKPNPFGLHDMLSNVLEFVADCYVENYDNASETGAPFQAENCERRSTRGASWHWNHWPLTNRGRIPVDFAGGVDGFRIALDGKAPKLSKSTKRFKKALRHAQNNEQARRDLIAELPNKVENVKLTQQDNLVQLSWDKSQDSEVTSYRVYKNAVKDAMFKLVATNIQTPSYSLISDSDHSVEYTVVAVKNHLQGPYSDPIATATGWSNVPGQIEAEWAKTITGASVTLTSDESRGHNLTGRDGIENDATMIYQINVAKAGDYTLEYRVATPNDTKGFEVYLGDTKLTTANVSKTGGYHEWKTQSKNNLALPKGKHTLTIKSLDSHWKLNWLALKEN</sequence>
<accession>A0A0A7EJX7</accession>
<protein>
    <recommendedName>
        <fullName evidence="3">CBM6 domain-containing protein</fullName>
    </recommendedName>
</protein>
<dbReference type="GO" id="GO:0030246">
    <property type="term" value="F:carbohydrate binding"/>
    <property type="evidence" value="ECO:0007669"/>
    <property type="project" value="InterPro"/>
</dbReference>
<dbReference type="PANTHER" id="PTHR23150:SF35">
    <property type="entry name" value="BLL6746 PROTEIN"/>
    <property type="match status" value="1"/>
</dbReference>
<dbReference type="CDD" id="cd04080">
    <property type="entry name" value="CBM6_cellulase-like"/>
    <property type="match status" value="1"/>
</dbReference>
<dbReference type="eggNOG" id="COG2730">
    <property type="taxonomic scope" value="Bacteria"/>
</dbReference>
<dbReference type="InterPro" id="IPR042095">
    <property type="entry name" value="SUMF_sf"/>
</dbReference>
<evidence type="ECO:0000259" key="3">
    <source>
        <dbReference type="PROSITE" id="PS51175"/>
    </source>
</evidence>
<dbReference type="Gene3D" id="3.90.1580.10">
    <property type="entry name" value="paralog of FGE (formylglycine-generating enzyme)"/>
    <property type="match status" value="1"/>
</dbReference>
<dbReference type="InterPro" id="IPR013783">
    <property type="entry name" value="Ig-like_fold"/>
</dbReference>
<dbReference type="InterPro" id="IPR005532">
    <property type="entry name" value="SUMF_dom"/>
</dbReference>
<dbReference type="SMART" id="SM00606">
    <property type="entry name" value="CBD_IV"/>
    <property type="match status" value="1"/>
</dbReference>
<dbReference type="PROSITE" id="PS51175">
    <property type="entry name" value="CBM6"/>
    <property type="match status" value="1"/>
</dbReference>
<evidence type="ECO:0000313" key="5">
    <source>
        <dbReference type="Proteomes" id="UP000030341"/>
    </source>
</evidence>
<proteinExistence type="predicted"/>
<feature type="domain" description="CBM6" evidence="3">
    <location>
        <begin position="426"/>
        <end position="549"/>
    </location>
</feature>
<dbReference type="InterPro" id="IPR036116">
    <property type="entry name" value="FN3_sf"/>
</dbReference>
<dbReference type="PANTHER" id="PTHR23150">
    <property type="entry name" value="SULFATASE MODIFYING FACTOR 1, 2"/>
    <property type="match status" value="1"/>
</dbReference>
<evidence type="ECO:0000256" key="1">
    <source>
        <dbReference type="ARBA" id="ARBA00022729"/>
    </source>
</evidence>
<dbReference type="Gene3D" id="2.60.120.260">
    <property type="entry name" value="Galactose-binding domain-like"/>
    <property type="match status" value="1"/>
</dbReference>
<dbReference type="Proteomes" id="UP000030341">
    <property type="component" value="Chromosome 2"/>
</dbReference>
<dbReference type="eggNOG" id="COG1262">
    <property type="taxonomic scope" value="Bacteria"/>
</dbReference>
<dbReference type="Pfam" id="PF03781">
    <property type="entry name" value="FGE-sulfatase"/>
    <property type="match status" value="1"/>
</dbReference>
<dbReference type="AlphaFoldDB" id="A0A0A7EJX7"/>
<reference evidence="4 5" key="1">
    <citation type="submission" date="2014-11" db="EMBL/GenBank/DDBJ databases">
        <title>Complete Genome Sequence of Pseudoalteromonas sp. Strain OCN003 Isolated from Kaneohe Bay, Oahu, Hawaii.</title>
        <authorList>
            <person name="Beurmann S."/>
            <person name="Videau P."/>
            <person name="Ushijima B."/>
            <person name="Smith A.M."/>
            <person name="Aeby G.S."/>
            <person name="Callahan S.M."/>
            <person name="Belcaid M."/>
        </authorList>
    </citation>
    <scope>NUCLEOTIDE SEQUENCE [LARGE SCALE GENOMIC DNA]</scope>
    <source>
        <strain evidence="4 5">OCN003</strain>
    </source>
</reference>
<dbReference type="Gene3D" id="2.60.40.10">
    <property type="entry name" value="Immunoglobulins"/>
    <property type="match status" value="1"/>
</dbReference>
<dbReference type="Pfam" id="PF03422">
    <property type="entry name" value="CBM_6"/>
    <property type="match status" value="1"/>
</dbReference>
<dbReference type="OrthoDB" id="9768004at2"/>
<dbReference type="SUPFAM" id="SSF49785">
    <property type="entry name" value="Galactose-binding domain-like"/>
    <property type="match status" value="1"/>
</dbReference>
<name>A0A0A7EJX7_9GAMM</name>
<feature type="chain" id="PRO_5002028381" description="CBM6 domain-containing protein" evidence="2">
    <location>
        <begin position="22"/>
        <end position="551"/>
    </location>
</feature>
<dbReference type="KEGG" id="pseo:OM33_17260"/>
<keyword evidence="1 2" id="KW-0732">Signal</keyword>
<dbReference type="InterPro" id="IPR008979">
    <property type="entry name" value="Galactose-bd-like_sf"/>
</dbReference>
<dbReference type="RefSeq" id="WP_040135420.1">
    <property type="nucleotide sequence ID" value="NZ_CP009889.1"/>
</dbReference>
<dbReference type="STRING" id="1348114.OM33_17260"/>
<dbReference type="SUPFAM" id="SSF56436">
    <property type="entry name" value="C-type lectin-like"/>
    <property type="match status" value="1"/>
</dbReference>
<organism evidence="4 5">
    <name type="scientific">Pseudoalteromonas piratica</name>
    <dbReference type="NCBI Taxonomy" id="1348114"/>
    <lineage>
        <taxon>Bacteria</taxon>
        <taxon>Pseudomonadati</taxon>
        <taxon>Pseudomonadota</taxon>
        <taxon>Gammaproteobacteria</taxon>
        <taxon>Alteromonadales</taxon>
        <taxon>Pseudoalteromonadaceae</taxon>
        <taxon>Pseudoalteromonas</taxon>
    </lineage>
</organism>